<accession>A0A146Y688</accession>
<evidence type="ECO:0000313" key="13">
    <source>
        <dbReference type="Ensembl" id="ENSFHEP00000001537.1"/>
    </source>
</evidence>
<dbReference type="GeneTree" id="ENSGT00550000075007"/>
<dbReference type="FunFam" id="3.40.50.720:FF:000274">
    <property type="entry name" value="SUMO-activating enzyme subunit 1 isoform X1"/>
    <property type="match status" value="1"/>
</dbReference>
<comment type="similarity">
    <text evidence="3">Belongs to the ubiquitin-activating E1 family.</text>
</comment>
<evidence type="ECO:0000256" key="10">
    <source>
        <dbReference type="SAM" id="MobiDB-lite"/>
    </source>
</evidence>
<feature type="compositionally biased region" description="Basic and acidic residues" evidence="10">
    <location>
        <begin position="191"/>
        <end position="200"/>
    </location>
</feature>
<dbReference type="EMBL" id="GCES01036623">
    <property type="protein sequence ID" value="JAR49700.1"/>
    <property type="molecule type" value="Transcribed_RNA"/>
</dbReference>
<feature type="domain" description="THIF-type NAD/FAD binding fold" evidence="11">
    <location>
        <begin position="17"/>
        <end position="323"/>
    </location>
</feature>
<dbReference type="PANTHER" id="PTHR10953">
    <property type="entry name" value="UBIQUITIN-ACTIVATING ENZYME E1"/>
    <property type="match status" value="1"/>
</dbReference>
<dbReference type="Pfam" id="PF00899">
    <property type="entry name" value="ThiF"/>
    <property type="match status" value="1"/>
</dbReference>
<dbReference type="GO" id="GO:0019948">
    <property type="term" value="F:SUMO activating enzyme activity"/>
    <property type="evidence" value="ECO:0007669"/>
    <property type="project" value="TreeGrafter"/>
</dbReference>
<comment type="subcellular location">
    <subcellularLocation>
        <location evidence="1">Nucleus</location>
    </subcellularLocation>
</comment>
<dbReference type="GO" id="GO:0061484">
    <property type="term" value="P:hematopoietic stem cell homeostasis"/>
    <property type="evidence" value="ECO:0007669"/>
    <property type="project" value="Ensembl"/>
</dbReference>
<keyword evidence="6" id="KW-0539">Nucleus</keyword>
<dbReference type="PANTHER" id="PTHR10953:SF162">
    <property type="entry name" value="SUMO-ACTIVATING ENZYME SUBUNIT 1"/>
    <property type="match status" value="1"/>
</dbReference>
<evidence type="ECO:0000256" key="7">
    <source>
        <dbReference type="ARBA" id="ARBA00026003"/>
    </source>
</evidence>
<comment type="subunit">
    <text evidence="7">Heterodimer of SAE1 and UBA2/SAE2. The heterodimer corresponds to the two domains that are encoded on a single polypeptide chain in ubiquitin-activating enzyme E1. Interacts with UBE2I.</text>
</comment>
<reference evidence="12" key="1">
    <citation type="submission" date="2015-01" db="EMBL/GenBank/DDBJ databases">
        <title>EvidentialGene: Evidence-directed Construction of Complete mRNA Transcriptomes without Genomes.</title>
        <authorList>
            <person name="Gilbert D.G."/>
        </authorList>
    </citation>
    <scope>NUCLEOTIDE SEQUENCE</scope>
</reference>
<evidence type="ECO:0000259" key="11">
    <source>
        <dbReference type="Pfam" id="PF00899"/>
    </source>
</evidence>
<dbReference type="GO" id="GO:0016925">
    <property type="term" value="P:protein sumoylation"/>
    <property type="evidence" value="ECO:0007669"/>
    <property type="project" value="Ensembl"/>
</dbReference>
<dbReference type="GO" id="GO:0005737">
    <property type="term" value="C:cytoplasm"/>
    <property type="evidence" value="ECO:0007669"/>
    <property type="project" value="TreeGrafter"/>
</dbReference>
<reference evidence="13" key="2">
    <citation type="submission" date="2025-05" db="UniProtKB">
        <authorList>
            <consortium name="Ensembl"/>
        </authorList>
    </citation>
    <scope>IDENTIFICATION</scope>
</reference>
<keyword evidence="14" id="KW-1185">Reference proteome</keyword>
<dbReference type="STRING" id="8078.ENSFHEP00000001537"/>
<name>A0A146Y688_FUNHE</name>
<keyword evidence="4" id="KW-0436">Ligase</keyword>
<feature type="region of interest" description="Disordered" evidence="10">
    <location>
        <begin position="182"/>
        <end position="201"/>
    </location>
</feature>
<evidence type="ECO:0000256" key="6">
    <source>
        <dbReference type="ARBA" id="ARBA00023242"/>
    </source>
</evidence>
<keyword evidence="5" id="KW-0833">Ubl conjugation pathway</keyword>
<dbReference type="PRINTS" id="PR01849">
    <property type="entry name" value="UBIQUITINACT"/>
</dbReference>
<dbReference type="Gene3D" id="3.40.50.720">
    <property type="entry name" value="NAD(P)-binding Rossmann-like Domain"/>
    <property type="match status" value="1"/>
</dbReference>
<evidence type="ECO:0000256" key="1">
    <source>
        <dbReference type="ARBA" id="ARBA00004123"/>
    </source>
</evidence>
<evidence type="ECO:0000313" key="14">
    <source>
        <dbReference type="Proteomes" id="UP000265000"/>
    </source>
</evidence>
<protein>
    <recommendedName>
        <fullName evidence="8">SUMO-activating enzyme subunit 1</fullName>
    </recommendedName>
    <alternativeName>
        <fullName evidence="9">Ubiquitin-like 1-activating enzyme E1A</fullName>
    </alternativeName>
</protein>
<dbReference type="GO" id="GO:0031510">
    <property type="term" value="C:SUMO activating enzyme complex"/>
    <property type="evidence" value="ECO:0007669"/>
    <property type="project" value="TreeGrafter"/>
</dbReference>
<evidence type="ECO:0000256" key="4">
    <source>
        <dbReference type="ARBA" id="ARBA00022598"/>
    </source>
</evidence>
<evidence type="ECO:0000256" key="2">
    <source>
        <dbReference type="ARBA" id="ARBA00004718"/>
    </source>
</evidence>
<dbReference type="AlphaFoldDB" id="A0A146Y688"/>
<evidence type="ECO:0000256" key="3">
    <source>
        <dbReference type="ARBA" id="ARBA00005673"/>
    </source>
</evidence>
<organism evidence="12">
    <name type="scientific">Fundulus heteroclitus</name>
    <name type="common">Killifish</name>
    <name type="synonym">Mummichog</name>
    <dbReference type="NCBI Taxonomy" id="8078"/>
    <lineage>
        <taxon>Eukaryota</taxon>
        <taxon>Metazoa</taxon>
        <taxon>Chordata</taxon>
        <taxon>Craniata</taxon>
        <taxon>Vertebrata</taxon>
        <taxon>Euteleostomi</taxon>
        <taxon>Actinopterygii</taxon>
        <taxon>Neopterygii</taxon>
        <taxon>Teleostei</taxon>
        <taxon>Neoteleostei</taxon>
        <taxon>Acanthomorphata</taxon>
        <taxon>Ovalentaria</taxon>
        <taxon>Atherinomorphae</taxon>
        <taxon>Cyprinodontiformes</taxon>
        <taxon>Fundulidae</taxon>
        <taxon>Fundulus</taxon>
    </lineage>
</organism>
<evidence type="ECO:0000313" key="12">
    <source>
        <dbReference type="EMBL" id="JAR49700.1"/>
    </source>
</evidence>
<dbReference type="Proteomes" id="UP000265000">
    <property type="component" value="Unplaced"/>
</dbReference>
<dbReference type="GO" id="GO:0060216">
    <property type="term" value="P:definitive hemopoiesis"/>
    <property type="evidence" value="ECO:0007669"/>
    <property type="project" value="Ensembl"/>
</dbReference>
<dbReference type="InterPro" id="IPR000011">
    <property type="entry name" value="UBQ/SUMO-activ_enz_E1-like"/>
</dbReference>
<dbReference type="Ensembl" id="ENSFHET00000013705.1">
    <property type="protein sequence ID" value="ENSFHEP00000001537.1"/>
    <property type="gene ID" value="ENSFHEG00000002302.1"/>
</dbReference>
<comment type="pathway">
    <text evidence="2">Protein modification; protein sumoylation.</text>
</comment>
<evidence type="ECO:0000256" key="9">
    <source>
        <dbReference type="ARBA" id="ARBA00044354"/>
    </source>
</evidence>
<dbReference type="InterPro" id="IPR035985">
    <property type="entry name" value="Ubiquitin-activating_enz"/>
</dbReference>
<dbReference type="SUPFAM" id="SSF69572">
    <property type="entry name" value="Activating enzymes of the ubiquitin-like proteins"/>
    <property type="match status" value="1"/>
</dbReference>
<evidence type="ECO:0000256" key="5">
    <source>
        <dbReference type="ARBA" id="ARBA00022786"/>
    </source>
</evidence>
<proteinExistence type="inferred from homology"/>
<dbReference type="InterPro" id="IPR000594">
    <property type="entry name" value="ThiF_NAD_FAD-bd"/>
</dbReference>
<dbReference type="InterPro" id="IPR045886">
    <property type="entry name" value="ThiF/MoeB/HesA"/>
</dbReference>
<sequence length="384" mass="42990">MIEKEDPVISEEEAAQYDRQIRLWGLDAQKRLRGSRVLLAGLGGLGAELAKNLILAGVKGLTLLDHEQVSEESCRAQFLVPVSAQGQNRAQASLERAQNLNPMVEVHADPDRAEDKPDDFFLQFDAVCLTGCSRDLMVRVDQLCSQHSIKVFCGDVYGYYGYMFCNLGREHHYVEEKLKVVKPSSDSSDGPEPKKAKVDPNETTMVKKTSSFCNLKEALEVDWTSEKAKASLKRTPVDYFLLHVLLKFRTDKGRDPDPKSYADDSQLLKQIRDDVLEAMGLSRDLLNDDFISYCFSEMSPVCAVVGGVLGQEVVKVSLQTRARKTHRCSFVHPNWAATVGEALAGILRRPQRAGLDPGEEQLLSFCVADTWRNGSSCFRMPWRI</sequence>
<evidence type="ECO:0000256" key="8">
    <source>
        <dbReference type="ARBA" id="ARBA00044187"/>
    </source>
</evidence>